<keyword evidence="4 6" id="KW-0067">ATP-binding</keyword>
<dbReference type="Gene3D" id="3.40.50.300">
    <property type="entry name" value="P-loop containing nucleotide triphosphate hydrolases"/>
    <property type="match status" value="1"/>
</dbReference>
<feature type="domain" description="ABC transporter" evidence="5">
    <location>
        <begin position="13"/>
        <end position="244"/>
    </location>
</feature>
<dbReference type="InterPro" id="IPR050153">
    <property type="entry name" value="Metal_Ion_Import_ABC"/>
</dbReference>
<dbReference type="InterPro" id="IPR003593">
    <property type="entry name" value="AAA+_ATPase"/>
</dbReference>
<dbReference type="SUPFAM" id="SSF52540">
    <property type="entry name" value="P-loop containing nucleoside triphosphate hydrolases"/>
    <property type="match status" value="1"/>
</dbReference>
<name>A0A949NGD7_9FIRM</name>
<dbReference type="InterPro" id="IPR003439">
    <property type="entry name" value="ABC_transporter-like_ATP-bd"/>
</dbReference>
<dbReference type="InterPro" id="IPR017871">
    <property type="entry name" value="ABC_transporter-like_CS"/>
</dbReference>
<dbReference type="InterPro" id="IPR027417">
    <property type="entry name" value="P-loop_NTPase"/>
</dbReference>
<dbReference type="GO" id="GO:0016887">
    <property type="term" value="F:ATP hydrolysis activity"/>
    <property type="evidence" value="ECO:0007669"/>
    <property type="project" value="InterPro"/>
</dbReference>
<evidence type="ECO:0000259" key="5">
    <source>
        <dbReference type="PROSITE" id="PS50893"/>
    </source>
</evidence>
<reference evidence="6" key="1">
    <citation type="submission" date="2021-06" db="EMBL/GenBank/DDBJ databases">
        <title>Description of novel taxa of the family Lachnospiraceae.</title>
        <authorList>
            <person name="Chaplin A.V."/>
            <person name="Sokolova S.R."/>
            <person name="Pikina A.P."/>
            <person name="Korzhanova M."/>
            <person name="Belova V."/>
            <person name="Korostin D."/>
            <person name="Efimov B.A."/>
        </authorList>
    </citation>
    <scope>NUCLEOTIDE SEQUENCE</scope>
    <source>
        <strain evidence="6">ASD5720</strain>
    </source>
</reference>
<evidence type="ECO:0000256" key="2">
    <source>
        <dbReference type="ARBA" id="ARBA00022448"/>
    </source>
</evidence>
<evidence type="ECO:0000313" key="6">
    <source>
        <dbReference type="EMBL" id="MBU9738754.1"/>
    </source>
</evidence>
<keyword evidence="3" id="KW-0547">Nucleotide-binding</keyword>
<accession>A0A949NGD7</accession>
<comment type="caution">
    <text evidence="6">The sequence shown here is derived from an EMBL/GenBank/DDBJ whole genome shotgun (WGS) entry which is preliminary data.</text>
</comment>
<sequence>MGIHTEPCGLHCIKMNHIGVVRGGKVILEDINIHIHCGKLNVIIGKNGAGKSTLVKAMLGEIPHTGEIVFTNQENGQVQSLHIGYVPQSINIDKNTPTSVYDLIAGFSSRVPVFLKKSRREYEKIREQLSYFQVEHLIDEQVSNLSGGELQRVLLSLATIQEPDLLILDEPASGIDQNGMAKFYRTIYDYKNNHDLAIILISHDLEYVAEYADEVILLDTRILKDGPPAKVFESEEFRSVFGSVRYPLEQEGAK</sequence>
<dbReference type="PANTHER" id="PTHR42734">
    <property type="entry name" value="METAL TRANSPORT SYSTEM ATP-BINDING PROTEIN TM_0124-RELATED"/>
    <property type="match status" value="1"/>
</dbReference>
<dbReference type="PROSITE" id="PS50893">
    <property type="entry name" value="ABC_TRANSPORTER_2"/>
    <property type="match status" value="1"/>
</dbReference>
<keyword evidence="2" id="KW-0813">Transport</keyword>
<dbReference type="GO" id="GO:0005524">
    <property type="term" value="F:ATP binding"/>
    <property type="evidence" value="ECO:0007669"/>
    <property type="project" value="UniProtKB-KW"/>
</dbReference>
<evidence type="ECO:0000256" key="3">
    <source>
        <dbReference type="ARBA" id="ARBA00022741"/>
    </source>
</evidence>
<dbReference type="Pfam" id="PF00005">
    <property type="entry name" value="ABC_tran"/>
    <property type="match status" value="1"/>
</dbReference>
<proteinExistence type="inferred from homology"/>
<keyword evidence="7" id="KW-1185">Reference proteome</keyword>
<dbReference type="EMBL" id="JAHQCW010000041">
    <property type="protein sequence ID" value="MBU9738754.1"/>
    <property type="molecule type" value="Genomic_DNA"/>
</dbReference>
<evidence type="ECO:0000256" key="1">
    <source>
        <dbReference type="ARBA" id="ARBA00005417"/>
    </source>
</evidence>
<gene>
    <name evidence="6" type="ORF">KTH89_19615</name>
</gene>
<dbReference type="Proteomes" id="UP000712157">
    <property type="component" value="Unassembled WGS sequence"/>
</dbReference>
<comment type="similarity">
    <text evidence="1">Belongs to the ABC transporter superfamily.</text>
</comment>
<organism evidence="6 7">
    <name type="scientific">Diplocloster agilis</name>
    <dbReference type="NCBI Taxonomy" id="2850323"/>
    <lineage>
        <taxon>Bacteria</taxon>
        <taxon>Bacillati</taxon>
        <taxon>Bacillota</taxon>
        <taxon>Clostridia</taxon>
        <taxon>Lachnospirales</taxon>
        <taxon>Lachnospiraceae</taxon>
        <taxon>Diplocloster</taxon>
    </lineage>
</organism>
<dbReference type="RefSeq" id="WP_238722821.1">
    <property type="nucleotide sequence ID" value="NZ_JAHQCW010000041.1"/>
</dbReference>
<dbReference type="PANTHER" id="PTHR42734:SF17">
    <property type="entry name" value="METAL TRANSPORT SYSTEM ATP-BINDING PROTEIN TM_0124-RELATED"/>
    <property type="match status" value="1"/>
</dbReference>
<evidence type="ECO:0000256" key="4">
    <source>
        <dbReference type="ARBA" id="ARBA00022840"/>
    </source>
</evidence>
<dbReference type="AlphaFoldDB" id="A0A949NGD7"/>
<evidence type="ECO:0000313" key="7">
    <source>
        <dbReference type="Proteomes" id="UP000712157"/>
    </source>
</evidence>
<dbReference type="PROSITE" id="PS00211">
    <property type="entry name" value="ABC_TRANSPORTER_1"/>
    <property type="match status" value="1"/>
</dbReference>
<dbReference type="SMART" id="SM00382">
    <property type="entry name" value="AAA"/>
    <property type="match status" value="1"/>
</dbReference>
<protein>
    <submittedName>
        <fullName evidence="6">Metal ABC transporter ATP-binding protein</fullName>
    </submittedName>
</protein>